<feature type="transmembrane region" description="Helical" evidence="2">
    <location>
        <begin position="47"/>
        <end position="69"/>
    </location>
</feature>
<dbReference type="PANTHER" id="PTHR40115">
    <property type="entry name" value="INNER MEMBRANE PROTEIN WITH PEPSY TM HELIX"/>
    <property type="match status" value="1"/>
</dbReference>
<keyword evidence="2" id="KW-0472">Membrane</keyword>
<feature type="compositionally biased region" description="Low complexity" evidence="1">
    <location>
        <begin position="19"/>
        <end position="28"/>
    </location>
</feature>
<accession>A0A9X0UE67</accession>
<gene>
    <name evidence="3" type="ORF">H7965_14235</name>
</gene>
<comment type="caution">
    <text evidence="3">The sequence shown here is derived from an EMBL/GenBank/DDBJ whole genome shotgun (WGS) entry which is preliminary data.</text>
</comment>
<evidence type="ECO:0000313" key="3">
    <source>
        <dbReference type="EMBL" id="MBC4016481.1"/>
    </source>
</evidence>
<feature type="transmembrane region" description="Helical" evidence="2">
    <location>
        <begin position="185"/>
        <end position="208"/>
    </location>
</feature>
<sequence>MRTVPGTARGQVHPVSGPAATSGAASRSDAARSRGNRSFWLKHLHQWHWVSAALCLVGMLLFAVTGITLNHAADIGATPQVTTRNATLPAGLLNQTPDSAPDGKHPLPAPLHAWISQEFSVSAAGREAEWSGTDIYLALPRPGGDGWLSIDRETGEATHEVTTRGWIGYLNDLHKGRDTGWAWRWFIDVFAAACLVFCATGLVLLKLHAGARPATWPVVGLGLVVPLILAILFIH</sequence>
<evidence type="ECO:0000256" key="2">
    <source>
        <dbReference type="SAM" id="Phobius"/>
    </source>
</evidence>
<keyword evidence="2" id="KW-0812">Transmembrane</keyword>
<evidence type="ECO:0000256" key="1">
    <source>
        <dbReference type="SAM" id="MobiDB-lite"/>
    </source>
</evidence>
<protein>
    <submittedName>
        <fullName evidence="3">PepSY-associated TM helix domain-containing protein</fullName>
    </submittedName>
</protein>
<keyword evidence="2" id="KW-1133">Transmembrane helix</keyword>
<organism evidence="3 4">
    <name type="scientific">Siccirubricoccus deserti</name>
    <dbReference type="NCBI Taxonomy" id="2013562"/>
    <lineage>
        <taxon>Bacteria</taxon>
        <taxon>Pseudomonadati</taxon>
        <taxon>Pseudomonadota</taxon>
        <taxon>Alphaproteobacteria</taxon>
        <taxon>Acetobacterales</taxon>
        <taxon>Roseomonadaceae</taxon>
        <taxon>Siccirubricoccus</taxon>
    </lineage>
</organism>
<dbReference type="Pfam" id="PF16357">
    <property type="entry name" value="PepSY_TM_like_2"/>
    <property type="match status" value="1"/>
</dbReference>
<dbReference type="InterPro" id="IPR032307">
    <property type="entry name" value="PepSY_TM-like_2"/>
</dbReference>
<name>A0A9X0UE67_9PROT</name>
<feature type="region of interest" description="Disordered" evidence="1">
    <location>
        <begin position="1"/>
        <end position="29"/>
    </location>
</feature>
<keyword evidence="4" id="KW-1185">Reference proteome</keyword>
<dbReference type="PANTHER" id="PTHR40115:SF1">
    <property type="entry name" value="INNER MEMBRANE PROTEIN WITH PEPSY TM HELIX"/>
    <property type="match status" value="1"/>
</dbReference>
<dbReference type="RefSeq" id="WP_186771251.1">
    <property type="nucleotide sequence ID" value="NZ_JACOMF010000015.1"/>
</dbReference>
<dbReference type="EMBL" id="JACOMF010000015">
    <property type="protein sequence ID" value="MBC4016481.1"/>
    <property type="molecule type" value="Genomic_DNA"/>
</dbReference>
<feature type="transmembrane region" description="Helical" evidence="2">
    <location>
        <begin position="214"/>
        <end position="234"/>
    </location>
</feature>
<dbReference type="Proteomes" id="UP000600101">
    <property type="component" value="Unassembled WGS sequence"/>
</dbReference>
<evidence type="ECO:0000313" key="4">
    <source>
        <dbReference type="Proteomes" id="UP000600101"/>
    </source>
</evidence>
<proteinExistence type="predicted"/>
<reference evidence="3" key="1">
    <citation type="submission" date="2020-08" db="EMBL/GenBank/DDBJ databases">
        <authorList>
            <person name="Hu Y."/>
            <person name="Nguyen S.V."/>
            <person name="Li F."/>
            <person name="Fanning S."/>
        </authorList>
    </citation>
    <scope>NUCLEOTIDE SEQUENCE</scope>
    <source>
        <strain evidence="3">SYSU D8009</strain>
    </source>
</reference>
<dbReference type="AlphaFoldDB" id="A0A9X0UE67"/>